<evidence type="ECO:0000256" key="1">
    <source>
        <dbReference type="ARBA" id="ARBA00022679"/>
    </source>
</evidence>
<evidence type="ECO:0000256" key="2">
    <source>
        <dbReference type="ARBA" id="ARBA00022695"/>
    </source>
</evidence>
<gene>
    <name evidence="5" type="ORF">C8J48_3178</name>
</gene>
<accession>A0A2T4Z4N3</accession>
<name>A0A2T4Z4N3_9BACL</name>
<dbReference type="InterPro" id="IPR049180">
    <property type="entry name" value="MdcG_C"/>
</dbReference>
<dbReference type="NCBIfam" id="TIGR03135">
    <property type="entry name" value="malonate_mdcG"/>
    <property type="match status" value="1"/>
</dbReference>
<feature type="domain" description="Phosphoribosyl-dephospho-CoA transferase MdcG C-terminal" evidence="3">
    <location>
        <begin position="90"/>
        <end position="200"/>
    </location>
</feature>
<protein>
    <submittedName>
        <fullName evidence="5">Phosphoribosyl-dephospho-CoA transferase</fullName>
    </submittedName>
</protein>
<dbReference type="NCBIfam" id="NF002332">
    <property type="entry name" value="PRK01293.1"/>
    <property type="match status" value="1"/>
</dbReference>
<proteinExistence type="predicted"/>
<keyword evidence="1 5" id="KW-0808">Transferase</keyword>
<keyword evidence="2" id="KW-0548">Nucleotidyltransferase</keyword>
<dbReference type="Proteomes" id="UP000241639">
    <property type="component" value="Unassembled WGS sequence"/>
</dbReference>
<keyword evidence="6" id="KW-1185">Reference proteome</keyword>
<reference evidence="5 6" key="1">
    <citation type="submission" date="2018-04" db="EMBL/GenBank/DDBJ databases">
        <title>Genomic Encyclopedia of Archaeal and Bacterial Type Strains, Phase II (KMG-II): from individual species to whole genera.</title>
        <authorList>
            <person name="Goeker M."/>
        </authorList>
    </citation>
    <scope>NUCLEOTIDE SEQUENCE [LARGE SCALE GENOMIC DNA]</scope>
    <source>
        <strain evidence="5 6">DSM 45169</strain>
    </source>
</reference>
<dbReference type="AlphaFoldDB" id="A0A2T4Z4N3"/>
<dbReference type="InterPro" id="IPR048903">
    <property type="entry name" value="MdcG_N"/>
</dbReference>
<comment type="caution">
    <text evidence="5">The sequence shown here is derived from an EMBL/GenBank/DDBJ whole genome shotgun (WGS) entry which is preliminary data.</text>
</comment>
<dbReference type="Pfam" id="PF10620">
    <property type="entry name" value="MdcG"/>
    <property type="match status" value="1"/>
</dbReference>
<dbReference type="Pfam" id="PF20866">
    <property type="entry name" value="MdcG_N"/>
    <property type="match status" value="1"/>
</dbReference>
<evidence type="ECO:0000259" key="4">
    <source>
        <dbReference type="Pfam" id="PF20866"/>
    </source>
</evidence>
<evidence type="ECO:0000313" key="6">
    <source>
        <dbReference type="Proteomes" id="UP000241639"/>
    </source>
</evidence>
<dbReference type="EMBL" id="PZZP01000002">
    <property type="protein sequence ID" value="PTM56853.1"/>
    <property type="molecule type" value="Genomic_DNA"/>
</dbReference>
<dbReference type="InterPro" id="IPR017557">
    <property type="entry name" value="Holo-ACP_synthase"/>
</dbReference>
<evidence type="ECO:0000313" key="5">
    <source>
        <dbReference type="EMBL" id="PTM56853.1"/>
    </source>
</evidence>
<dbReference type="GO" id="GO:0016779">
    <property type="term" value="F:nucleotidyltransferase activity"/>
    <property type="evidence" value="ECO:0007669"/>
    <property type="project" value="UniProtKB-KW"/>
</dbReference>
<sequence>MPHYLLRLGKAKDLVTDVTPPEWVGESLCIAPWVVVRRAPVKNGLIPVGVRGKERKQRFAAYLPPGLVQEQISPERLAVARDWQKMRRSRFQQAIAALDVVKAIMERVSLSWGPVGSVGFELATGVPVVKPTSDLDLILRTPDEIPYETAHWLVRALEVVPVRVDVQIETAIGAVALTEYAGEGEKILLRTMNGPVLITREEL</sequence>
<organism evidence="5 6">
    <name type="scientific">Desmospora activa DSM 45169</name>
    <dbReference type="NCBI Taxonomy" id="1121389"/>
    <lineage>
        <taxon>Bacteria</taxon>
        <taxon>Bacillati</taxon>
        <taxon>Bacillota</taxon>
        <taxon>Bacilli</taxon>
        <taxon>Bacillales</taxon>
        <taxon>Thermoactinomycetaceae</taxon>
        <taxon>Desmospora</taxon>
    </lineage>
</organism>
<evidence type="ECO:0000259" key="3">
    <source>
        <dbReference type="Pfam" id="PF10620"/>
    </source>
</evidence>
<feature type="domain" description="Phosphoribosyl-dephospho-CoA transferase MdcG N-terminal" evidence="4">
    <location>
        <begin position="2"/>
        <end position="74"/>
    </location>
</feature>